<name>A0A409XKY6_PSICY</name>
<evidence type="ECO:0000313" key="1">
    <source>
        <dbReference type="EMBL" id="PPQ91391.1"/>
    </source>
</evidence>
<dbReference type="Proteomes" id="UP000283269">
    <property type="component" value="Unassembled WGS sequence"/>
</dbReference>
<accession>A0A409XKY6</accession>
<organism evidence="1 2">
    <name type="scientific">Psilocybe cyanescens</name>
    <dbReference type="NCBI Taxonomy" id="93625"/>
    <lineage>
        <taxon>Eukaryota</taxon>
        <taxon>Fungi</taxon>
        <taxon>Dikarya</taxon>
        <taxon>Basidiomycota</taxon>
        <taxon>Agaricomycotina</taxon>
        <taxon>Agaricomycetes</taxon>
        <taxon>Agaricomycetidae</taxon>
        <taxon>Agaricales</taxon>
        <taxon>Agaricineae</taxon>
        <taxon>Strophariaceae</taxon>
        <taxon>Psilocybe</taxon>
    </lineage>
</organism>
<reference evidence="1 2" key="1">
    <citation type="journal article" date="2018" name="Evol. Lett.">
        <title>Horizontal gene cluster transfer increased hallucinogenic mushroom diversity.</title>
        <authorList>
            <person name="Reynolds H.T."/>
            <person name="Vijayakumar V."/>
            <person name="Gluck-Thaler E."/>
            <person name="Korotkin H.B."/>
            <person name="Matheny P.B."/>
            <person name="Slot J.C."/>
        </authorList>
    </citation>
    <scope>NUCLEOTIDE SEQUENCE [LARGE SCALE GENOMIC DNA]</scope>
    <source>
        <strain evidence="1 2">2631</strain>
    </source>
</reference>
<dbReference type="AlphaFoldDB" id="A0A409XKY6"/>
<keyword evidence="2" id="KW-1185">Reference proteome</keyword>
<protein>
    <submittedName>
        <fullName evidence="1">Uncharacterized protein</fullName>
    </submittedName>
</protein>
<evidence type="ECO:0000313" key="2">
    <source>
        <dbReference type="Proteomes" id="UP000283269"/>
    </source>
</evidence>
<proteinExistence type="predicted"/>
<sequence>MNAECFDIVPLLHTYVHVPTVLGLESGNLELSELPTTPYLATSRPTTKPITSAALTLTRSCLAYTSLPTPTPTPTPTYAYLPTYLPIYLFMLCIDYKKN</sequence>
<dbReference type="EMBL" id="NHYD01001360">
    <property type="protein sequence ID" value="PPQ91391.1"/>
    <property type="molecule type" value="Genomic_DNA"/>
</dbReference>
<dbReference type="InParanoid" id="A0A409XKY6"/>
<comment type="caution">
    <text evidence="1">The sequence shown here is derived from an EMBL/GenBank/DDBJ whole genome shotgun (WGS) entry which is preliminary data.</text>
</comment>
<gene>
    <name evidence="1" type="ORF">CVT25_004158</name>
</gene>